<accession>A0A158PHV6</accession>
<proteinExistence type="predicted"/>
<protein>
    <submittedName>
        <fullName evidence="3">Endo/exonuclease/phosphatase domain-containing protein</fullName>
    </submittedName>
</protein>
<dbReference type="Proteomes" id="UP000267027">
    <property type="component" value="Unassembled WGS sequence"/>
</dbReference>
<evidence type="ECO:0000313" key="2">
    <source>
        <dbReference type="Proteomes" id="UP000267027"/>
    </source>
</evidence>
<reference evidence="3" key="1">
    <citation type="submission" date="2016-04" db="UniProtKB">
        <authorList>
            <consortium name="WormBaseParasite"/>
        </authorList>
    </citation>
    <scope>IDENTIFICATION</scope>
</reference>
<evidence type="ECO:0000313" key="3">
    <source>
        <dbReference type="WBParaSite" id="ACOC_0000681101-mRNA-1"/>
    </source>
</evidence>
<gene>
    <name evidence="1" type="ORF">ACOC_LOCUS6812</name>
</gene>
<sequence length="368" mass="42755">MIVGRAEEVPDESASLICVCNEEPANIVLAVTNREGDKVNLRLRNILLLLWAQKAQWDVSDVLVGFSSTHLVTAQEEFAPDYVLMDFYELSPQFAVHKNQIRLHDCEPFSRFDVRFDPHNRFISTLVYNQEDYTIFNVIIGDFNAKVGPIRTYEERPTGTHELEWNKQGEGLSEFIMPTNTIHDQEHPCGLRHPLFVSRQEMSVENLIDNIVTSFLRRTKELERARYRGSWDYETDVHHIDDQGICTIIIVCICEIELPMKGGESTQDIFYLCELQTRWDIISGLSFGGKCHVMGELPQKNLFNPGLWYPFEKFPAEREVHSFNIRCEELYFGLNPGCCIPILFYQICRNICWSDQDEFFIINKSFCD</sequence>
<organism evidence="3">
    <name type="scientific">Angiostrongylus costaricensis</name>
    <name type="common">Nematode worm</name>
    <dbReference type="NCBI Taxonomy" id="334426"/>
    <lineage>
        <taxon>Eukaryota</taxon>
        <taxon>Metazoa</taxon>
        <taxon>Ecdysozoa</taxon>
        <taxon>Nematoda</taxon>
        <taxon>Chromadorea</taxon>
        <taxon>Rhabditida</taxon>
        <taxon>Rhabditina</taxon>
        <taxon>Rhabditomorpha</taxon>
        <taxon>Strongyloidea</taxon>
        <taxon>Metastrongylidae</taxon>
        <taxon>Angiostrongylus</taxon>
    </lineage>
</organism>
<keyword evidence="2" id="KW-1185">Reference proteome</keyword>
<dbReference type="AlphaFoldDB" id="A0A158PHV6"/>
<dbReference type="OrthoDB" id="5824416at2759"/>
<name>A0A158PHV6_ANGCS</name>
<dbReference type="EMBL" id="UYYA01003979">
    <property type="protein sequence ID" value="VDM58397.1"/>
    <property type="molecule type" value="Genomic_DNA"/>
</dbReference>
<reference evidence="1 2" key="2">
    <citation type="submission" date="2018-11" db="EMBL/GenBank/DDBJ databases">
        <authorList>
            <consortium name="Pathogen Informatics"/>
        </authorList>
    </citation>
    <scope>NUCLEOTIDE SEQUENCE [LARGE SCALE GENOMIC DNA]</scope>
    <source>
        <strain evidence="1 2">Costa Rica</strain>
    </source>
</reference>
<dbReference type="WBParaSite" id="ACOC_0000681101-mRNA-1">
    <property type="protein sequence ID" value="ACOC_0000681101-mRNA-1"/>
    <property type="gene ID" value="ACOC_0000681101"/>
</dbReference>
<evidence type="ECO:0000313" key="1">
    <source>
        <dbReference type="EMBL" id="VDM58397.1"/>
    </source>
</evidence>